<dbReference type="PATRIC" id="fig|698948.3.peg.1715"/>
<dbReference type="GO" id="GO:0016301">
    <property type="term" value="F:kinase activity"/>
    <property type="evidence" value="ECO:0007669"/>
    <property type="project" value="UniProtKB-KW"/>
</dbReference>
<feature type="domain" description="HTH crp-type" evidence="4">
    <location>
        <begin position="20"/>
        <end position="77"/>
    </location>
</feature>
<keyword evidence="5" id="KW-0808">Transferase</keyword>
<accession>L0IN19</accession>
<dbReference type="InterPro" id="IPR000600">
    <property type="entry name" value="ROK"/>
</dbReference>
<dbReference type="AlphaFoldDB" id="L0IN19"/>
<dbReference type="InterPro" id="IPR036388">
    <property type="entry name" value="WH-like_DNA-bd_sf"/>
</dbReference>
<evidence type="ECO:0000256" key="2">
    <source>
        <dbReference type="ARBA" id="ARBA00006479"/>
    </source>
</evidence>
<dbReference type="InterPro" id="IPR012318">
    <property type="entry name" value="HTH_CRP"/>
</dbReference>
<proteinExistence type="inferred from homology"/>
<keyword evidence="3" id="KW-0119">Carbohydrate metabolism</keyword>
<keyword evidence="3" id="KW-0859">Xylose metabolism</keyword>
<dbReference type="SUPFAM" id="SSF46785">
    <property type="entry name" value="Winged helix' DNA-binding domain"/>
    <property type="match status" value="1"/>
</dbReference>
<dbReference type="SUPFAM" id="SSF53067">
    <property type="entry name" value="Actin-like ATPase domain"/>
    <property type="match status" value="1"/>
</dbReference>
<comment type="function">
    <text evidence="1">Transcriptional repressor of xylose-utilizing enzymes.</text>
</comment>
<reference evidence="5 6" key="1">
    <citation type="submission" date="2012-03" db="EMBL/GenBank/DDBJ databases">
        <title>Complete sequence of chromosome of Thermoanaerobacterium thermosaccharolyticum M0795.</title>
        <authorList>
            <consortium name="US DOE Joint Genome Institute"/>
            <person name="Lucas S."/>
            <person name="Han J."/>
            <person name="Lapidus A."/>
            <person name="Cheng J.-F."/>
            <person name="Goodwin L."/>
            <person name="Pitluck S."/>
            <person name="Peters L."/>
            <person name="Teshima H."/>
            <person name="Detter J.C."/>
            <person name="Han C."/>
            <person name="Tapia R."/>
            <person name="Land M."/>
            <person name="Hauser L."/>
            <person name="Kyrpides N."/>
            <person name="Ivanova N."/>
            <person name="Pagani I."/>
            <person name="Feinberg L."/>
            <person name="Folden J."/>
            <person name="Hogsett D."/>
            <person name="Shaw J."/>
            <person name="Woyke T."/>
        </authorList>
    </citation>
    <scope>NUCLEOTIDE SEQUENCE [LARGE SCALE GENOMIC DNA]</scope>
    <source>
        <strain evidence="5 6">M0795</strain>
    </source>
</reference>
<name>L0IN19_THETR</name>
<protein>
    <submittedName>
        <fullName evidence="5">Transcriptional regulator/sugar kinase</fullName>
    </submittedName>
</protein>
<dbReference type="Proteomes" id="UP000010845">
    <property type="component" value="Chromosome"/>
</dbReference>
<dbReference type="Gene3D" id="1.10.10.10">
    <property type="entry name" value="Winged helix-like DNA-binding domain superfamily/Winged helix DNA-binding domain"/>
    <property type="match status" value="1"/>
</dbReference>
<dbReference type="GO" id="GO:0042732">
    <property type="term" value="P:D-xylose metabolic process"/>
    <property type="evidence" value="ECO:0007669"/>
    <property type="project" value="UniProtKB-KW"/>
</dbReference>
<dbReference type="EMBL" id="CP003066">
    <property type="protein sequence ID" value="AGB19347.1"/>
    <property type="molecule type" value="Genomic_DNA"/>
</dbReference>
<dbReference type="HOGENOM" id="CLU_036604_13_5_9"/>
<dbReference type="Pfam" id="PF13412">
    <property type="entry name" value="HTH_24"/>
    <property type="match status" value="1"/>
</dbReference>
<dbReference type="SMART" id="SM00419">
    <property type="entry name" value="HTH_CRP"/>
    <property type="match status" value="1"/>
</dbReference>
<evidence type="ECO:0000256" key="1">
    <source>
        <dbReference type="ARBA" id="ARBA00002486"/>
    </source>
</evidence>
<organism evidence="5 6">
    <name type="scientific">Thermoanaerobacterium thermosaccharolyticum M0795</name>
    <dbReference type="NCBI Taxonomy" id="698948"/>
    <lineage>
        <taxon>Bacteria</taxon>
        <taxon>Bacillati</taxon>
        <taxon>Bacillota</taxon>
        <taxon>Clostridia</taxon>
        <taxon>Thermoanaerobacterales</taxon>
        <taxon>Thermoanaerobacteraceae</taxon>
        <taxon>Thermoanaerobacterium</taxon>
    </lineage>
</organism>
<dbReference type="CDD" id="cd00090">
    <property type="entry name" value="HTH_ARSR"/>
    <property type="match status" value="1"/>
</dbReference>
<dbReference type="GO" id="GO:0003677">
    <property type="term" value="F:DNA binding"/>
    <property type="evidence" value="ECO:0007669"/>
    <property type="project" value="InterPro"/>
</dbReference>
<dbReference type="InterPro" id="IPR036390">
    <property type="entry name" value="WH_DNA-bd_sf"/>
</dbReference>
<keyword evidence="5" id="KW-0418">Kinase</keyword>
<comment type="similarity">
    <text evidence="2">Belongs to the ROK (NagC/XylR) family.</text>
</comment>
<dbReference type="Gene3D" id="3.30.420.40">
    <property type="match status" value="2"/>
</dbReference>
<dbReference type="InterPro" id="IPR011991">
    <property type="entry name" value="ArsR-like_HTH"/>
</dbReference>
<sequence length="407" mass="45201">MADLIPVSYKLLKGMNESLILNVIRHNKYISRSEIAKITNLTPPTVTNIINKLLDDGLVKEDKLGESSVGRPPIILKINNEAFNLIVIIIGTDVMEEYIVDDELNIRESQVDRIKNEDEEGIFELLFDRIKYLKEKSSKEIAGIGVIVRGSTKSSEGVSIFSPNIRWSNVPIKEMIEKEFNIPTFVENEARAMALGEFYNGNAKNVDNLVFLKVGHGIGATILLDGKIYRGINDMAGEIGHTTIDVAGPKCSCGNYGCFEALASEKALINNVVKRIKEGSYSIVYKLINGDIENLTPRLVYKAAKDNDEVALSELNKIAIYLGIGIANIVNVFSPELILISGGIARARAFIEDTVLETIKKRSFEVNYSSCSIVFSNPDYNTALIGISNIILTEYMKLKCFYVPYKI</sequence>
<gene>
    <name evidence="5" type="ORF">Thethe_01720</name>
</gene>
<dbReference type="KEGG" id="tto:Thethe_01720"/>
<dbReference type="Pfam" id="PF00480">
    <property type="entry name" value="ROK"/>
    <property type="match status" value="1"/>
</dbReference>
<dbReference type="PANTHER" id="PTHR18964">
    <property type="entry name" value="ROK (REPRESSOR, ORF, KINASE) FAMILY"/>
    <property type="match status" value="1"/>
</dbReference>
<dbReference type="RefSeq" id="WP_015311874.1">
    <property type="nucleotide sequence ID" value="NC_019970.1"/>
</dbReference>
<evidence type="ECO:0000313" key="5">
    <source>
        <dbReference type="EMBL" id="AGB19347.1"/>
    </source>
</evidence>
<evidence type="ECO:0000259" key="4">
    <source>
        <dbReference type="SMART" id="SM00419"/>
    </source>
</evidence>
<evidence type="ECO:0000256" key="3">
    <source>
        <dbReference type="ARBA" id="ARBA00022629"/>
    </source>
</evidence>
<evidence type="ECO:0000313" key="6">
    <source>
        <dbReference type="Proteomes" id="UP000010845"/>
    </source>
</evidence>
<dbReference type="PANTHER" id="PTHR18964:SF149">
    <property type="entry name" value="BIFUNCTIONAL UDP-N-ACETYLGLUCOSAMINE 2-EPIMERASE_N-ACETYLMANNOSAMINE KINASE"/>
    <property type="match status" value="1"/>
</dbReference>
<dbReference type="InterPro" id="IPR043129">
    <property type="entry name" value="ATPase_NBD"/>
</dbReference>
<dbReference type="GO" id="GO:0006355">
    <property type="term" value="P:regulation of DNA-templated transcription"/>
    <property type="evidence" value="ECO:0007669"/>
    <property type="project" value="InterPro"/>
</dbReference>